<dbReference type="AlphaFoldDB" id="A0A920C9K5"/>
<evidence type="ECO:0000313" key="2">
    <source>
        <dbReference type="Proteomes" id="UP000679779"/>
    </source>
</evidence>
<reference evidence="1" key="1">
    <citation type="submission" date="2021-03" db="EMBL/GenBank/DDBJ databases">
        <title>Antimicrobial resistance genes in bacteria isolated from Japanese honey, and their potential for conferring macrolide and lincosamide resistance in the American foulbrood pathogen Paenibacillus larvae.</title>
        <authorList>
            <person name="Okamoto M."/>
            <person name="Kumagai M."/>
            <person name="Kanamori H."/>
            <person name="Takamatsu D."/>
        </authorList>
    </citation>
    <scope>NUCLEOTIDE SEQUENCE</scope>
    <source>
        <strain evidence="1">J2TS6</strain>
    </source>
</reference>
<proteinExistence type="predicted"/>
<gene>
    <name evidence="1" type="ORF">J2TS6_10490</name>
</gene>
<sequence>MNKRLAWLLACVLLAATVGCDKHTVIKKEVKLYNFDSYSEGNIRAQTQGSGLNGQLLNNLQLAFGEKNIPLTHHTYAEDGRGNISYMYYIGGNPQQYIKLHVFTDEKERIKRIENWYGDQKRVETPTSRTLIYGHDKVALIYTSSGKNKGKYETEVHEIFNSLIHRMHF</sequence>
<organism evidence="1 2">
    <name type="scientific">Paenibacillus albilobatus</name>
    <dbReference type="NCBI Taxonomy" id="2716884"/>
    <lineage>
        <taxon>Bacteria</taxon>
        <taxon>Bacillati</taxon>
        <taxon>Bacillota</taxon>
        <taxon>Bacilli</taxon>
        <taxon>Bacillales</taxon>
        <taxon>Paenibacillaceae</taxon>
        <taxon>Paenibacillus</taxon>
    </lineage>
</organism>
<dbReference type="RefSeq" id="WP_160037454.1">
    <property type="nucleotide sequence ID" value="NZ_BORQ01000001.1"/>
</dbReference>
<keyword evidence="2" id="KW-1185">Reference proteome</keyword>
<evidence type="ECO:0000313" key="1">
    <source>
        <dbReference type="EMBL" id="GIO29908.1"/>
    </source>
</evidence>
<dbReference type="PROSITE" id="PS51257">
    <property type="entry name" value="PROKAR_LIPOPROTEIN"/>
    <property type="match status" value="1"/>
</dbReference>
<protein>
    <submittedName>
        <fullName evidence="1">Uncharacterized protein</fullName>
    </submittedName>
</protein>
<name>A0A920C9K5_9BACL</name>
<comment type="caution">
    <text evidence="1">The sequence shown here is derived from an EMBL/GenBank/DDBJ whole genome shotgun (WGS) entry which is preliminary data.</text>
</comment>
<accession>A0A920C9K5</accession>
<dbReference type="EMBL" id="BORQ01000001">
    <property type="protein sequence ID" value="GIO29908.1"/>
    <property type="molecule type" value="Genomic_DNA"/>
</dbReference>
<dbReference type="Proteomes" id="UP000679779">
    <property type="component" value="Unassembled WGS sequence"/>
</dbReference>